<dbReference type="OrthoDB" id="2440803at2759"/>
<proteinExistence type="predicted"/>
<protein>
    <submittedName>
        <fullName evidence="1">Uncharacterized protein</fullName>
    </submittedName>
</protein>
<dbReference type="VEuPathDB" id="FungiDB:RhiirFUN_023802"/>
<accession>A0A915Z667</accession>
<comment type="caution">
    <text evidence="1">The sequence shown here is derived from an EMBL/GenBank/DDBJ whole genome shotgun (WGS) entry which is preliminary data.</text>
</comment>
<dbReference type="Proteomes" id="UP000684084">
    <property type="component" value="Unassembled WGS sequence"/>
</dbReference>
<dbReference type="AlphaFoldDB" id="A0A915Z667"/>
<dbReference type="EMBL" id="CAGKOT010000018">
    <property type="protein sequence ID" value="CAB5363371.1"/>
    <property type="molecule type" value="Genomic_DNA"/>
</dbReference>
<name>A0A915Z667_9GLOM</name>
<sequence length="89" mass="10184">MDRLFQKLFLSKLQTSRELDEDSLPFPIASGIFLEKYNSFIKIYVMPDGTCRGTDLAIGPHPNFVPNPPVLHPGPPPSNIKIFIDRYFY</sequence>
<gene>
    <name evidence="1" type="ORF">CHRIB12_LOCUS9501</name>
</gene>
<organism evidence="1 2">
    <name type="scientific">Rhizophagus irregularis</name>
    <dbReference type="NCBI Taxonomy" id="588596"/>
    <lineage>
        <taxon>Eukaryota</taxon>
        <taxon>Fungi</taxon>
        <taxon>Fungi incertae sedis</taxon>
        <taxon>Mucoromycota</taxon>
        <taxon>Glomeromycotina</taxon>
        <taxon>Glomeromycetes</taxon>
        <taxon>Glomerales</taxon>
        <taxon>Glomeraceae</taxon>
        <taxon>Rhizophagus</taxon>
    </lineage>
</organism>
<reference evidence="1" key="1">
    <citation type="submission" date="2020-05" db="EMBL/GenBank/DDBJ databases">
        <authorList>
            <person name="Rincon C."/>
            <person name="Sanders R I."/>
            <person name="Robbins C."/>
            <person name="Chaturvedi A."/>
        </authorList>
    </citation>
    <scope>NUCLEOTIDE SEQUENCE</scope>
    <source>
        <strain evidence="1">CHB12</strain>
    </source>
</reference>
<evidence type="ECO:0000313" key="1">
    <source>
        <dbReference type="EMBL" id="CAB5363371.1"/>
    </source>
</evidence>
<evidence type="ECO:0000313" key="2">
    <source>
        <dbReference type="Proteomes" id="UP000684084"/>
    </source>
</evidence>